<gene>
    <name evidence="3" type="ORF">EOI86_09155</name>
</gene>
<dbReference type="OrthoDB" id="7335718at2"/>
<accession>A0A3S2ZCI6</accession>
<dbReference type="SMART" id="SM00052">
    <property type="entry name" value="EAL"/>
    <property type="match status" value="1"/>
</dbReference>
<dbReference type="EMBL" id="SADE01000001">
    <property type="protein sequence ID" value="RVU39389.1"/>
    <property type="molecule type" value="Genomic_DNA"/>
</dbReference>
<name>A0A3S2ZCI6_9PROT</name>
<dbReference type="SUPFAM" id="SSF141868">
    <property type="entry name" value="EAL domain-like"/>
    <property type="match status" value="1"/>
</dbReference>
<comment type="caution">
    <text evidence="3">The sequence shown here is derived from an EMBL/GenBank/DDBJ whole genome shotgun (WGS) entry which is preliminary data.</text>
</comment>
<proteinExistence type="predicted"/>
<evidence type="ECO:0000259" key="1">
    <source>
        <dbReference type="PROSITE" id="PS50112"/>
    </source>
</evidence>
<dbReference type="SUPFAM" id="SSF55785">
    <property type="entry name" value="PYP-like sensor domain (PAS domain)"/>
    <property type="match status" value="1"/>
</dbReference>
<dbReference type="PROSITE" id="PS50883">
    <property type="entry name" value="EAL"/>
    <property type="match status" value="1"/>
</dbReference>
<dbReference type="InterPro" id="IPR035965">
    <property type="entry name" value="PAS-like_dom_sf"/>
</dbReference>
<sequence>MAQILTKSGEIIDTAEASNDPFVQFLIDIGGRIVSSQGNIETWFGMPADEFHGTSLSELCLPDSQILVSEILYKAAMQETMEELVLFIAGAKREVLGCRILGNPFPRDTRYYHLEVTMDPALERAANVPDTKAGLVDNVIRAMEHNEGEDLGMTFVSVGDVQGLTDELGISQTELDTFREQVNSRLLQASIADEINEVDPGKYGLVHEATEDINSLTTDLRSYIGDVDPLERVLSVGTATVPLSSDRLDEAEIRSAISHAVDEFFEAGLEAVIFDTLDDSHAAWIDKQANRKELLAEALNKNALTVAYRVVVDPAAWEAEHLLAEFRVDLEDDGLGVTEIVALTKDDPTLRKQVDLEQCRDIAKRSDLGAAAVAMQIGIRSLLDPKLLRSLLNIAQSGMKRTVILRIEGLTPDLIPRIPALQTLRRSGFKLALFSSEIGAITAERLGNLPADYLLLDPALVRDTEMLGRSIPSLKGLSERCARAGIKVIFNGVTNGEAVKLLAGVPGALVEGPYYGEPIHGPEAAAMPVRGFA</sequence>
<dbReference type="Proteomes" id="UP000287447">
    <property type="component" value="Unassembled WGS sequence"/>
</dbReference>
<dbReference type="PROSITE" id="PS50112">
    <property type="entry name" value="PAS"/>
    <property type="match status" value="1"/>
</dbReference>
<dbReference type="Pfam" id="PF00563">
    <property type="entry name" value="EAL"/>
    <property type="match status" value="1"/>
</dbReference>
<keyword evidence="4" id="KW-1185">Reference proteome</keyword>
<dbReference type="AlphaFoldDB" id="A0A3S2ZCI6"/>
<dbReference type="InterPro" id="IPR000014">
    <property type="entry name" value="PAS"/>
</dbReference>
<feature type="domain" description="PAS" evidence="1">
    <location>
        <begin position="25"/>
        <end position="79"/>
    </location>
</feature>
<dbReference type="Gene3D" id="3.20.20.450">
    <property type="entry name" value="EAL domain"/>
    <property type="match status" value="1"/>
</dbReference>
<evidence type="ECO:0000259" key="2">
    <source>
        <dbReference type="PROSITE" id="PS50883"/>
    </source>
</evidence>
<dbReference type="InterPro" id="IPR001633">
    <property type="entry name" value="EAL_dom"/>
</dbReference>
<evidence type="ECO:0000313" key="3">
    <source>
        <dbReference type="EMBL" id="RVU39389.1"/>
    </source>
</evidence>
<dbReference type="RefSeq" id="WP_127764760.1">
    <property type="nucleotide sequence ID" value="NZ_SADE01000001.1"/>
</dbReference>
<protein>
    <submittedName>
        <fullName evidence="3">EAL domain-containing protein</fullName>
    </submittedName>
</protein>
<evidence type="ECO:0000313" key="4">
    <source>
        <dbReference type="Proteomes" id="UP000287447"/>
    </source>
</evidence>
<dbReference type="InterPro" id="IPR035919">
    <property type="entry name" value="EAL_sf"/>
</dbReference>
<feature type="domain" description="EAL" evidence="2">
    <location>
        <begin position="288"/>
        <end position="532"/>
    </location>
</feature>
<reference evidence="4" key="1">
    <citation type="submission" date="2019-01" db="EMBL/GenBank/DDBJ databases">
        <title>Gri0909 isolated from a small marine red alga.</title>
        <authorList>
            <person name="Kim J."/>
            <person name="Jeong S.E."/>
            <person name="Jeon C.O."/>
        </authorList>
    </citation>
    <scope>NUCLEOTIDE SEQUENCE [LARGE SCALE GENOMIC DNA]</scope>
    <source>
        <strain evidence="4">Gri0909</strain>
    </source>
</reference>
<organism evidence="3 4">
    <name type="scientific">Hwanghaeella grinnelliae</name>
    <dbReference type="NCBI Taxonomy" id="2500179"/>
    <lineage>
        <taxon>Bacteria</taxon>
        <taxon>Pseudomonadati</taxon>
        <taxon>Pseudomonadota</taxon>
        <taxon>Alphaproteobacteria</taxon>
        <taxon>Rhodospirillales</taxon>
        <taxon>Rhodospirillaceae</taxon>
        <taxon>Hwanghaeella</taxon>
    </lineage>
</organism>